<dbReference type="InterPro" id="IPR036397">
    <property type="entry name" value="RNaseH_sf"/>
</dbReference>
<name>A0A4Y2B154_ARAVE</name>
<dbReference type="PROSITE" id="PS50994">
    <property type="entry name" value="INTEGRASE"/>
    <property type="match status" value="1"/>
</dbReference>
<dbReference type="InterPro" id="IPR008042">
    <property type="entry name" value="Retrotrans_Pao"/>
</dbReference>
<dbReference type="EMBL" id="BGPR01000041">
    <property type="protein sequence ID" value="GBL85065.1"/>
    <property type="molecule type" value="Genomic_DNA"/>
</dbReference>
<dbReference type="InterPro" id="IPR001584">
    <property type="entry name" value="Integrase_cat-core"/>
</dbReference>
<gene>
    <name evidence="2" type="ORF">AVEN_221300_1</name>
</gene>
<proteinExistence type="predicted"/>
<dbReference type="PANTHER" id="PTHR47331">
    <property type="entry name" value="PHD-TYPE DOMAIN-CONTAINING PROTEIN"/>
    <property type="match status" value="1"/>
</dbReference>
<dbReference type="AlphaFoldDB" id="A0A4Y2B154"/>
<dbReference type="OrthoDB" id="6148539at2759"/>
<evidence type="ECO:0000313" key="2">
    <source>
        <dbReference type="EMBL" id="GBL85065.1"/>
    </source>
</evidence>
<keyword evidence="3" id="KW-1185">Reference proteome</keyword>
<accession>A0A4Y2B154</accession>
<protein>
    <recommendedName>
        <fullName evidence="1">Integrase catalytic domain-containing protein</fullName>
    </recommendedName>
</protein>
<dbReference type="Pfam" id="PF05380">
    <property type="entry name" value="Peptidase_A17"/>
    <property type="match status" value="1"/>
</dbReference>
<feature type="domain" description="Integrase catalytic" evidence="1">
    <location>
        <begin position="164"/>
        <end position="300"/>
    </location>
</feature>
<dbReference type="Gene3D" id="3.30.420.10">
    <property type="entry name" value="Ribonuclease H-like superfamily/Ribonuclease H"/>
    <property type="match status" value="1"/>
</dbReference>
<reference evidence="2 3" key="1">
    <citation type="journal article" date="2019" name="Sci. Rep.">
        <title>Orb-weaving spider Araneus ventricosus genome elucidates the spidroin gene catalogue.</title>
        <authorList>
            <person name="Kono N."/>
            <person name="Nakamura H."/>
            <person name="Ohtoshi R."/>
            <person name="Moran D.A.P."/>
            <person name="Shinohara A."/>
            <person name="Yoshida Y."/>
            <person name="Fujiwara M."/>
            <person name="Mori M."/>
            <person name="Tomita M."/>
            <person name="Arakawa K."/>
        </authorList>
    </citation>
    <scope>NUCLEOTIDE SEQUENCE [LARGE SCALE GENOMIC DNA]</scope>
</reference>
<dbReference type="InterPro" id="IPR012337">
    <property type="entry name" value="RNaseH-like_sf"/>
</dbReference>
<sequence>MQELWRLKLDWNDSLPIQLESQWKRFATFPSTINTLNIPRYILLDNALKIELHGFADASDKAYGAAIYVRCLNNTGEMSTNLLCSKSRIAPMKSVTIPWLELRAAVLLAKLAQKTITSMKISTVLCYGPTLPLSFHGYQKDPTVLKPFVRNRSVHLEIVNNFSTDAVTRFIARRGKPSDIHSDNGTNFVGADNELRKILKDLFNKESTGKIEDFIASEGIVCHFNPPVTSHFGGLWEAGVKSLKSHLKRVVGNTVLTHEEFSRLVTQAKAVLNSRPLCNLSSDPNDDFVLSPAYFLVGSSLTALPDSDLTEVPINKLNKWQLTIDIVSQVDEIDKLSKVIVKLGGFNLLASYTGAVGKIVGGSGLEEMWYEVFAKNAVFHMANGHTYARTLRAHSLSQATVAHLTLEYCKEDRFLIGSNSQGNSQRSDKLVFFQIIIYIKS</sequence>
<comment type="caution">
    <text evidence="2">The sequence shown here is derived from an EMBL/GenBank/DDBJ whole genome shotgun (WGS) entry which is preliminary data.</text>
</comment>
<dbReference type="Proteomes" id="UP000499080">
    <property type="component" value="Unassembled WGS sequence"/>
</dbReference>
<evidence type="ECO:0000313" key="3">
    <source>
        <dbReference type="Proteomes" id="UP000499080"/>
    </source>
</evidence>
<organism evidence="2 3">
    <name type="scientific">Araneus ventricosus</name>
    <name type="common">Orbweaver spider</name>
    <name type="synonym">Epeira ventricosa</name>
    <dbReference type="NCBI Taxonomy" id="182803"/>
    <lineage>
        <taxon>Eukaryota</taxon>
        <taxon>Metazoa</taxon>
        <taxon>Ecdysozoa</taxon>
        <taxon>Arthropoda</taxon>
        <taxon>Chelicerata</taxon>
        <taxon>Arachnida</taxon>
        <taxon>Araneae</taxon>
        <taxon>Araneomorphae</taxon>
        <taxon>Entelegynae</taxon>
        <taxon>Araneoidea</taxon>
        <taxon>Araneidae</taxon>
        <taxon>Araneus</taxon>
    </lineage>
</organism>
<evidence type="ECO:0000259" key="1">
    <source>
        <dbReference type="PROSITE" id="PS50994"/>
    </source>
</evidence>
<dbReference type="GO" id="GO:0003676">
    <property type="term" value="F:nucleic acid binding"/>
    <property type="evidence" value="ECO:0007669"/>
    <property type="project" value="InterPro"/>
</dbReference>
<dbReference type="SUPFAM" id="SSF53098">
    <property type="entry name" value="Ribonuclease H-like"/>
    <property type="match status" value="1"/>
</dbReference>
<dbReference type="PANTHER" id="PTHR47331:SF1">
    <property type="entry name" value="GAG-LIKE PROTEIN"/>
    <property type="match status" value="1"/>
</dbReference>
<dbReference type="GO" id="GO:0015074">
    <property type="term" value="P:DNA integration"/>
    <property type="evidence" value="ECO:0007669"/>
    <property type="project" value="InterPro"/>
</dbReference>